<dbReference type="InterPro" id="IPR002828">
    <property type="entry name" value="SurE-like_Pase/nucleotidase"/>
</dbReference>
<dbReference type="InterPro" id="IPR036523">
    <property type="entry name" value="SurE-like_sf"/>
</dbReference>
<dbReference type="PANTHER" id="PTHR30457">
    <property type="entry name" value="5'-NUCLEOTIDASE SURE"/>
    <property type="match status" value="1"/>
</dbReference>
<comment type="subcellular location">
    <subcellularLocation>
        <location evidence="3 9">Cytoplasm</location>
    </subcellularLocation>
</comment>
<evidence type="ECO:0000256" key="1">
    <source>
        <dbReference type="ARBA" id="ARBA00000815"/>
    </source>
</evidence>
<dbReference type="STRING" id="1633631.GCA_001442925_02328"/>
<comment type="similarity">
    <text evidence="4 9">Belongs to the SurE nucleotidase family.</text>
</comment>
<evidence type="ECO:0000313" key="12">
    <source>
        <dbReference type="EMBL" id="CUU09348.1"/>
    </source>
</evidence>
<comment type="function">
    <text evidence="9">Nucleotidase that shows phosphatase activity on nucleoside 5'-monophosphates.</text>
</comment>
<dbReference type="Gene3D" id="3.40.1210.10">
    <property type="entry name" value="Survival protein SurE-like phosphatase/nucleotidase"/>
    <property type="match status" value="1"/>
</dbReference>
<dbReference type="GO" id="GO:0004309">
    <property type="term" value="F:exopolyphosphatase activity"/>
    <property type="evidence" value="ECO:0007669"/>
    <property type="project" value="TreeGrafter"/>
</dbReference>
<dbReference type="OrthoDB" id="9780815at2"/>
<dbReference type="Proteomes" id="UP000182011">
    <property type="component" value="Unassembled WGS sequence"/>
</dbReference>
<evidence type="ECO:0000313" key="13">
    <source>
        <dbReference type="Proteomes" id="UP000182011"/>
    </source>
</evidence>
<accession>A0A0S4NE23</accession>
<dbReference type="Proteomes" id="UP000182200">
    <property type="component" value="Unassembled WGS sequence"/>
</dbReference>
<accession>A0A0P1P1J7</accession>
<keyword evidence="6 9" id="KW-0479">Metal-binding</keyword>
<evidence type="ECO:0000256" key="2">
    <source>
        <dbReference type="ARBA" id="ARBA00001946"/>
    </source>
</evidence>
<protein>
    <recommendedName>
        <fullName evidence="9">5'-nucleotidase SurE</fullName>
        <ecNumber evidence="9">3.1.3.5</ecNumber>
    </recommendedName>
    <alternativeName>
        <fullName evidence="9">Nucleoside 5'-monophosphate phosphohydrolase</fullName>
    </alternativeName>
</protein>
<dbReference type="Pfam" id="PF01975">
    <property type="entry name" value="SurE"/>
    <property type="match status" value="1"/>
</dbReference>
<reference evidence="12 13" key="2">
    <citation type="submission" date="2015-11" db="EMBL/GenBank/DDBJ databases">
        <authorList>
            <person name="Zhang Y."/>
            <person name="Guo Z."/>
        </authorList>
    </citation>
    <scope>NUCLEOTIDE SEQUENCE [LARGE SCALE GENOMIC DNA]</scope>
    <source>
        <strain evidence="12">JGI-4</strain>
    </source>
</reference>
<comment type="cofactor">
    <cofactor evidence="9">
        <name>a divalent metal cation</name>
        <dbReference type="ChEBI" id="CHEBI:60240"/>
    </cofactor>
    <text evidence="9">Binds 1 divalent metal cation per subunit.</text>
</comment>
<accession>A0A0P1LI49</accession>
<dbReference type="GO" id="GO:0008254">
    <property type="term" value="F:3'-nucleotidase activity"/>
    <property type="evidence" value="ECO:0007669"/>
    <property type="project" value="TreeGrafter"/>
</dbReference>
<reference evidence="11 14" key="1">
    <citation type="submission" date="2015-11" db="EMBL/GenBank/DDBJ databases">
        <authorList>
            <person name="Varghese N."/>
        </authorList>
    </citation>
    <scope>NUCLEOTIDE SEQUENCE [LARGE SCALE GENOMIC DNA]</scope>
    <source>
        <strain evidence="11 14">JGI-8</strain>
    </source>
</reference>
<feature type="binding site" evidence="9">
    <location>
        <position position="39"/>
    </location>
    <ligand>
        <name>a divalent metal cation</name>
        <dbReference type="ChEBI" id="CHEBI:60240"/>
    </ligand>
</feature>
<keyword evidence="14" id="KW-1185">Reference proteome</keyword>
<feature type="domain" description="Survival protein SurE-like phosphatase/nucleotidase" evidence="10">
    <location>
        <begin position="3"/>
        <end position="189"/>
    </location>
</feature>
<feature type="binding site" evidence="9">
    <location>
        <position position="96"/>
    </location>
    <ligand>
        <name>a divalent metal cation</name>
        <dbReference type="ChEBI" id="CHEBI:60240"/>
    </ligand>
</feature>
<dbReference type="EMBL" id="CZVI01000043">
    <property type="protein sequence ID" value="CUS94115.1"/>
    <property type="molecule type" value="Genomic_DNA"/>
</dbReference>
<evidence type="ECO:0000313" key="11">
    <source>
        <dbReference type="EMBL" id="CUS94115.1"/>
    </source>
</evidence>
<name>A0A0P1P9Y1_9BACT</name>
<proteinExistence type="inferred from homology"/>
<accession>A0A0N7MUV7</accession>
<dbReference type="EC" id="3.1.3.5" evidence="9"/>
<feature type="binding site" evidence="9">
    <location>
        <position position="9"/>
    </location>
    <ligand>
        <name>a divalent metal cation</name>
        <dbReference type="ChEBI" id="CHEBI:60240"/>
    </ligand>
</feature>
<evidence type="ECO:0000259" key="10">
    <source>
        <dbReference type="Pfam" id="PF01975"/>
    </source>
</evidence>
<accession>A0A0P1P9Y1</accession>
<dbReference type="EMBL" id="FAOP01000017">
    <property type="protein sequence ID" value="CUU09348.1"/>
    <property type="molecule type" value="Genomic_DNA"/>
</dbReference>
<evidence type="ECO:0000256" key="6">
    <source>
        <dbReference type="ARBA" id="ARBA00022723"/>
    </source>
</evidence>
<organism evidence="12 13">
    <name type="scientific">Candidatus Kryptonium thompsonii</name>
    <dbReference type="NCBI Taxonomy" id="1633631"/>
    <lineage>
        <taxon>Bacteria</taxon>
        <taxon>Pseudomonadati</taxon>
        <taxon>Candidatus Kryptoniota</taxon>
        <taxon>Candidatus Kryptonium</taxon>
    </lineage>
</organism>
<dbReference type="NCBIfam" id="NF001490">
    <property type="entry name" value="PRK00346.1-4"/>
    <property type="match status" value="1"/>
</dbReference>
<dbReference type="PANTHER" id="PTHR30457:SF12">
    <property type="entry name" value="5'_3'-NUCLEOTIDASE SURE"/>
    <property type="match status" value="1"/>
</dbReference>
<dbReference type="NCBIfam" id="NF001492">
    <property type="entry name" value="PRK00346.2-2"/>
    <property type="match status" value="1"/>
</dbReference>
<dbReference type="GO" id="GO:0000166">
    <property type="term" value="F:nucleotide binding"/>
    <property type="evidence" value="ECO:0007669"/>
    <property type="project" value="UniProtKB-KW"/>
</dbReference>
<gene>
    <name evidence="9" type="primary">surE</name>
    <name evidence="12" type="ORF">JGI4_02341</name>
    <name evidence="11" type="ORF">JGI8_01929</name>
</gene>
<evidence type="ECO:0000256" key="5">
    <source>
        <dbReference type="ARBA" id="ARBA00022490"/>
    </source>
</evidence>
<dbReference type="InterPro" id="IPR030048">
    <property type="entry name" value="SurE"/>
</dbReference>
<sequence length="263" mass="28907">MHILVSNDDGINSEGIYLLVKELKKIADVTVVAPEKQMSAVGHAITVQYPLRVNPFYKNGEFFGYAVDGTPADAVKLAVKALLKDKKIDLLISGINHGTNTSINIIYSGTVSAATEGTILGIPSIAISLATYAPNPDFTFAAKFAVKLAEFVFKNALPKGTLLNVNIPPVPENEIKGVLVTHQGSAFWDDYFDLRRDPNGREYYWLTGKFINYEVDDLSADHTAVQNNYISVTPIHFDLTNYKAIDVLKKSGLENLLKTLDKD</sequence>
<dbReference type="AlphaFoldDB" id="A0A0P1P9Y1"/>
<evidence type="ECO:0000256" key="4">
    <source>
        <dbReference type="ARBA" id="ARBA00011062"/>
    </source>
</evidence>
<accession>A0A0P1LYP8</accession>
<comment type="catalytic activity">
    <reaction evidence="1 9">
        <text>a ribonucleoside 5'-phosphate + H2O = a ribonucleoside + phosphate</text>
        <dbReference type="Rhea" id="RHEA:12484"/>
        <dbReference type="ChEBI" id="CHEBI:15377"/>
        <dbReference type="ChEBI" id="CHEBI:18254"/>
        <dbReference type="ChEBI" id="CHEBI:43474"/>
        <dbReference type="ChEBI" id="CHEBI:58043"/>
        <dbReference type="EC" id="3.1.3.5"/>
    </reaction>
</comment>
<evidence type="ECO:0000256" key="3">
    <source>
        <dbReference type="ARBA" id="ARBA00004496"/>
    </source>
</evidence>
<dbReference type="GO" id="GO:0005737">
    <property type="term" value="C:cytoplasm"/>
    <property type="evidence" value="ECO:0007669"/>
    <property type="project" value="UniProtKB-SubCell"/>
</dbReference>
<comment type="cofactor">
    <cofactor evidence="2">
        <name>Mg(2+)</name>
        <dbReference type="ChEBI" id="CHEBI:18420"/>
    </cofactor>
</comment>
<keyword evidence="7 9" id="KW-0547">Nucleotide-binding</keyword>
<keyword evidence="5 9" id="KW-0963">Cytoplasm</keyword>
<dbReference type="GO" id="GO:0046872">
    <property type="term" value="F:metal ion binding"/>
    <property type="evidence" value="ECO:0007669"/>
    <property type="project" value="UniProtKB-UniRule"/>
</dbReference>
<feature type="binding site" evidence="9">
    <location>
        <position position="8"/>
    </location>
    <ligand>
        <name>a divalent metal cation</name>
        <dbReference type="ChEBI" id="CHEBI:60240"/>
    </ligand>
</feature>
<dbReference type="GO" id="GO:0008253">
    <property type="term" value="F:5'-nucleotidase activity"/>
    <property type="evidence" value="ECO:0007669"/>
    <property type="project" value="UniProtKB-UniRule"/>
</dbReference>
<evidence type="ECO:0000313" key="14">
    <source>
        <dbReference type="Proteomes" id="UP000182200"/>
    </source>
</evidence>
<dbReference type="SUPFAM" id="SSF64167">
    <property type="entry name" value="SurE-like"/>
    <property type="match status" value="1"/>
</dbReference>
<evidence type="ECO:0000256" key="8">
    <source>
        <dbReference type="ARBA" id="ARBA00022801"/>
    </source>
</evidence>
<evidence type="ECO:0000256" key="7">
    <source>
        <dbReference type="ARBA" id="ARBA00022741"/>
    </source>
</evidence>
<dbReference type="NCBIfam" id="TIGR00087">
    <property type="entry name" value="surE"/>
    <property type="match status" value="1"/>
</dbReference>
<dbReference type="FunFam" id="3.40.1210.10:FF:000001">
    <property type="entry name" value="5'/3'-nucleotidase SurE"/>
    <property type="match status" value="1"/>
</dbReference>
<accession>A0A0P1MBI2</accession>
<keyword evidence="8 9" id="KW-0378">Hydrolase</keyword>
<dbReference type="HAMAP" id="MF_00060">
    <property type="entry name" value="SurE"/>
    <property type="match status" value="1"/>
</dbReference>
<dbReference type="RefSeq" id="WP_075427513.1">
    <property type="nucleotide sequence ID" value="NZ_CZVI01000043.1"/>
</dbReference>
<evidence type="ECO:0000256" key="9">
    <source>
        <dbReference type="HAMAP-Rule" id="MF_00060"/>
    </source>
</evidence>